<dbReference type="EMBL" id="JABSTU010000010">
    <property type="protein sequence ID" value="KAH8018391.1"/>
    <property type="molecule type" value="Genomic_DNA"/>
</dbReference>
<evidence type="ECO:0000313" key="2">
    <source>
        <dbReference type="EMBL" id="KAH8018391.1"/>
    </source>
</evidence>
<keyword evidence="3" id="KW-1185">Reference proteome</keyword>
<comment type="caution">
    <text evidence="2">The sequence shown here is derived from an EMBL/GenBank/DDBJ whole genome shotgun (WGS) entry which is preliminary data.</text>
</comment>
<feature type="region of interest" description="Disordered" evidence="1">
    <location>
        <begin position="76"/>
        <end position="95"/>
    </location>
</feature>
<evidence type="ECO:0000313" key="3">
    <source>
        <dbReference type="Proteomes" id="UP000821866"/>
    </source>
</evidence>
<organism evidence="2 3">
    <name type="scientific">Rhipicephalus microplus</name>
    <name type="common">Cattle tick</name>
    <name type="synonym">Boophilus microplus</name>
    <dbReference type="NCBI Taxonomy" id="6941"/>
    <lineage>
        <taxon>Eukaryota</taxon>
        <taxon>Metazoa</taxon>
        <taxon>Ecdysozoa</taxon>
        <taxon>Arthropoda</taxon>
        <taxon>Chelicerata</taxon>
        <taxon>Arachnida</taxon>
        <taxon>Acari</taxon>
        <taxon>Parasitiformes</taxon>
        <taxon>Ixodida</taxon>
        <taxon>Ixodoidea</taxon>
        <taxon>Ixodidae</taxon>
        <taxon>Rhipicephalinae</taxon>
        <taxon>Rhipicephalus</taxon>
        <taxon>Boophilus</taxon>
    </lineage>
</organism>
<accession>A0A9J6D8P7</accession>
<proteinExistence type="predicted"/>
<name>A0A9J6D8P7_RHIMP</name>
<evidence type="ECO:0000256" key="1">
    <source>
        <dbReference type="SAM" id="MobiDB-lite"/>
    </source>
</evidence>
<dbReference type="Proteomes" id="UP000821866">
    <property type="component" value="Chromosome 8"/>
</dbReference>
<sequence length="170" mass="19083">MPGIQWQPELFGCSVRRKQGVLAVNSIFEHCQIRAEERVHFGTSAQQKLNIEYRELPPTILAFNKPTFQSGLNTRSVEKQEHRELPDNQSEDALRPVVQGDQALKRFTVRSACDQPSPEHARLGSRGPRQGHQATRHPDTNLQSRTFDDNLGKSRCAAIHPSPCLGQAVP</sequence>
<reference evidence="2" key="1">
    <citation type="journal article" date="2020" name="Cell">
        <title>Large-Scale Comparative Analyses of Tick Genomes Elucidate Their Genetic Diversity and Vector Capacities.</title>
        <authorList>
            <consortium name="Tick Genome and Microbiome Consortium (TIGMIC)"/>
            <person name="Jia N."/>
            <person name="Wang J."/>
            <person name="Shi W."/>
            <person name="Du L."/>
            <person name="Sun Y."/>
            <person name="Zhan W."/>
            <person name="Jiang J.F."/>
            <person name="Wang Q."/>
            <person name="Zhang B."/>
            <person name="Ji P."/>
            <person name="Bell-Sakyi L."/>
            <person name="Cui X.M."/>
            <person name="Yuan T.T."/>
            <person name="Jiang B.G."/>
            <person name="Yang W.F."/>
            <person name="Lam T.T."/>
            <person name="Chang Q.C."/>
            <person name="Ding S.J."/>
            <person name="Wang X.J."/>
            <person name="Zhu J.G."/>
            <person name="Ruan X.D."/>
            <person name="Zhao L."/>
            <person name="Wei J.T."/>
            <person name="Ye R.Z."/>
            <person name="Que T.C."/>
            <person name="Du C.H."/>
            <person name="Zhou Y.H."/>
            <person name="Cheng J.X."/>
            <person name="Dai P.F."/>
            <person name="Guo W.B."/>
            <person name="Han X.H."/>
            <person name="Huang E.J."/>
            <person name="Li L.F."/>
            <person name="Wei W."/>
            <person name="Gao Y.C."/>
            <person name="Liu J.Z."/>
            <person name="Shao H.Z."/>
            <person name="Wang X."/>
            <person name="Wang C.C."/>
            <person name="Yang T.C."/>
            <person name="Huo Q.B."/>
            <person name="Li W."/>
            <person name="Chen H.Y."/>
            <person name="Chen S.E."/>
            <person name="Zhou L.G."/>
            <person name="Ni X.B."/>
            <person name="Tian J.H."/>
            <person name="Sheng Y."/>
            <person name="Liu T."/>
            <person name="Pan Y.S."/>
            <person name="Xia L.Y."/>
            <person name="Li J."/>
            <person name="Zhao F."/>
            <person name="Cao W.C."/>
        </authorList>
    </citation>
    <scope>NUCLEOTIDE SEQUENCE</scope>
    <source>
        <strain evidence="2">Rmic-2018</strain>
    </source>
</reference>
<feature type="region of interest" description="Disordered" evidence="1">
    <location>
        <begin position="110"/>
        <end position="148"/>
    </location>
</feature>
<dbReference type="AlphaFoldDB" id="A0A9J6D8P7"/>
<reference evidence="2" key="2">
    <citation type="submission" date="2021-09" db="EMBL/GenBank/DDBJ databases">
        <authorList>
            <person name="Jia N."/>
            <person name="Wang J."/>
            <person name="Shi W."/>
            <person name="Du L."/>
            <person name="Sun Y."/>
            <person name="Zhan W."/>
            <person name="Jiang J."/>
            <person name="Wang Q."/>
            <person name="Zhang B."/>
            <person name="Ji P."/>
            <person name="Sakyi L.B."/>
            <person name="Cui X."/>
            <person name="Yuan T."/>
            <person name="Jiang B."/>
            <person name="Yang W."/>
            <person name="Lam T.T.-Y."/>
            <person name="Chang Q."/>
            <person name="Ding S."/>
            <person name="Wang X."/>
            <person name="Zhu J."/>
            <person name="Ruan X."/>
            <person name="Zhao L."/>
            <person name="Wei J."/>
            <person name="Que T."/>
            <person name="Du C."/>
            <person name="Cheng J."/>
            <person name="Dai P."/>
            <person name="Han X."/>
            <person name="Huang E."/>
            <person name="Gao Y."/>
            <person name="Liu J."/>
            <person name="Shao H."/>
            <person name="Ye R."/>
            <person name="Li L."/>
            <person name="Wei W."/>
            <person name="Wang X."/>
            <person name="Wang C."/>
            <person name="Huo Q."/>
            <person name="Li W."/>
            <person name="Guo W."/>
            <person name="Chen H."/>
            <person name="Chen S."/>
            <person name="Zhou L."/>
            <person name="Zhou L."/>
            <person name="Ni X."/>
            <person name="Tian J."/>
            <person name="Zhou Y."/>
            <person name="Sheng Y."/>
            <person name="Liu T."/>
            <person name="Pan Y."/>
            <person name="Xia L."/>
            <person name="Li J."/>
            <person name="Zhao F."/>
            <person name="Cao W."/>
        </authorList>
    </citation>
    <scope>NUCLEOTIDE SEQUENCE</scope>
    <source>
        <strain evidence="2">Rmic-2018</strain>
        <tissue evidence="2">Larvae</tissue>
    </source>
</reference>
<gene>
    <name evidence="2" type="ORF">HPB51_005237</name>
</gene>
<feature type="compositionally biased region" description="Basic and acidic residues" evidence="1">
    <location>
        <begin position="76"/>
        <end position="86"/>
    </location>
</feature>
<protein>
    <submittedName>
        <fullName evidence="2">Uncharacterized protein</fullName>
    </submittedName>
</protein>